<protein>
    <submittedName>
        <fullName evidence="1">Uncharacterized protein</fullName>
    </submittedName>
</protein>
<gene>
    <name evidence="1" type="ORF">ACFQ3J_08865</name>
</gene>
<evidence type="ECO:0000313" key="1">
    <source>
        <dbReference type="EMBL" id="MFD1128282.1"/>
    </source>
</evidence>
<comment type="caution">
    <text evidence="1">The sequence shown here is derived from an EMBL/GenBank/DDBJ whole genome shotgun (WGS) entry which is preliminary data.</text>
</comment>
<dbReference type="RefSeq" id="WP_251583483.1">
    <property type="nucleotide sequence ID" value="NZ_JBHTKX010000001.1"/>
</dbReference>
<dbReference type="EMBL" id="JBHTKX010000001">
    <property type="protein sequence ID" value="MFD1128282.1"/>
    <property type="molecule type" value="Genomic_DNA"/>
</dbReference>
<sequence>MREKRQRYLEVVAKAIQSEKMLTVIDLQDSSKEKRIFTSDIKKVGFGDIGMPETRFKITTKKQNYYYDITQDLLTFLLAHGVFPGFVKVNDQGQVVNVRMVEGFDRTTGKIANMETVTVEDKYLEDFLKESEYYKKIW</sequence>
<name>A0ABW3PVX7_9BACL</name>
<keyword evidence="2" id="KW-1185">Reference proteome</keyword>
<reference evidence="2" key="1">
    <citation type="journal article" date="2019" name="Int. J. Syst. Evol. Microbiol.">
        <title>The Global Catalogue of Microorganisms (GCM) 10K type strain sequencing project: providing services to taxonomists for standard genome sequencing and annotation.</title>
        <authorList>
            <consortium name="The Broad Institute Genomics Platform"/>
            <consortium name="The Broad Institute Genome Sequencing Center for Infectious Disease"/>
            <person name="Wu L."/>
            <person name="Ma J."/>
        </authorList>
    </citation>
    <scope>NUCLEOTIDE SEQUENCE [LARGE SCALE GENOMIC DNA]</scope>
    <source>
        <strain evidence="2">CCUG 53519</strain>
    </source>
</reference>
<proteinExistence type="predicted"/>
<dbReference type="Proteomes" id="UP001597169">
    <property type="component" value="Unassembled WGS sequence"/>
</dbReference>
<organism evidence="1 2">
    <name type="scientific">Paenibacillus provencensis</name>
    <dbReference type="NCBI Taxonomy" id="441151"/>
    <lineage>
        <taxon>Bacteria</taxon>
        <taxon>Bacillati</taxon>
        <taxon>Bacillota</taxon>
        <taxon>Bacilli</taxon>
        <taxon>Bacillales</taxon>
        <taxon>Paenibacillaceae</taxon>
        <taxon>Paenibacillus</taxon>
    </lineage>
</organism>
<evidence type="ECO:0000313" key="2">
    <source>
        <dbReference type="Proteomes" id="UP001597169"/>
    </source>
</evidence>
<accession>A0ABW3PVX7</accession>